<evidence type="ECO:0000313" key="4">
    <source>
        <dbReference type="Proteomes" id="UP000672032"/>
    </source>
</evidence>
<dbReference type="AlphaFoldDB" id="A0A8A3P2C2"/>
<accession>A0A8A3P2C2</accession>
<proteinExistence type="predicted"/>
<keyword evidence="4" id="KW-1185">Reference proteome</keyword>
<evidence type="ECO:0000313" key="3">
    <source>
        <dbReference type="EMBL" id="QSZ29974.1"/>
    </source>
</evidence>
<reference evidence="3" key="1">
    <citation type="submission" date="2020-10" db="EMBL/GenBank/DDBJ databases">
        <title>Genome Sequence of Monilinia vaccinii-corymbosi Sheds Light on Mummy Berry Disease Infection of Blueberry and Mating Type.</title>
        <authorList>
            <person name="Yow A.G."/>
            <person name="Zhang Y."/>
            <person name="Bansal K."/>
            <person name="Eacker S.M."/>
            <person name="Sullivan S."/>
            <person name="Liachko I."/>
            <person name="Cubeta M.A."/>
            <person name="Rollins J.A."/>
            <person name="Ashrafi H."/>
        </authorList>
    </citation>
    <scope>NUCLEOTIDE SEQUENCE</scope>
    <source>
        <strain evidence="3">RL-1</strain>
    </source>
</reference>
<sequence length="299" mass="33565">MAPVLRLLSRFPDHSITPSFSASSSSRNNYYFSRPISSNLQPRNIQPSPPPPPPKWAHLLRLASRQFTSDSPGIIPTTYGNHNGSPSPGVIVALVLGAVAGLLVLLWLLYTCCMLGRAAPRASYVEDVTVRERVRRGSRTSRRGSRRQHGRRVSVTEKVEVRGSRGRSASARGSPMPGRVVREEVRREARRPSPARVVNEEVRREVRRPSPAPVPERVIVEERREVRRSREERSPSSSGGGSEEIVVVEEHEPPRRTKSKRERRERERERNSGYRTVDPLSFGGVVGGVGEGRRGERRR</sequence>
<keyword evidence="2" id="KW-0812">Transmembrane</keyword>
<feature type="region of interest" description="Disordered" evidence="1">
    <location>
        <begin position="133"/>
        <end position="195"/>
    </location>
</feature>
<feature type="compositionally biased region" description="Basic and acidic residues" evidence="1">
    <location>
        <begin position="262"/>
        <end position="272"/>
    </location>
</feature>
<keyword evidence="2" id="KW-0472">Membrane</keyword>
<protein>
    <submittedName>
        <fullName evidence="3">Uncharacterized protein</fullName>
    </submittedName>
</protein>
<feature type="compositionally biased region" description="Basic residues" evidence="1">
    <location>
        <begin position="133"/>
        <end position="152"/>
    </location>
</feature>
<feature type="region of interest" description="Disordered" evidence="1">
    <location>
        <begin position="224"/>
        <end position="299"/>
    </location>
</feature>
<evidence type="ECO:0000256" key="2">
    <source>
        <dbReference type="SAM" id="Phobius"/>
    </source>
</evidence>
<dbReference type="Proteomes" id="UP000672032">
    <property type="component" value="Chromosome 1"/>
</dbReference>
<feature type="compositionally biased region" description="Basic and acidic residues" evidence="1">
    <location>
        <begin position="224"/>
        <end position="234"/>
    </location>
</feature>
<feature type="transmembrane region" description="Helical" evidence="2">
    <location>
        <begin position="90"/>
        <end position="110"/>
    </location>
</feature>
<keyword evidence="2" id="KW-1133">Transmembrane helix</keyword>
<name>A0A8A3P2C2_9HELO</name>
<organism evidence="3 4">
    <name type="scientific">Monilinia vaccinii-corymbosi</name>
    <dbReference type="NCBI Taxonomy" id="61207"/>
    <lineage>
        <taxon>Eukaryota</taxon>
        <taxon>Fungi</taxon>
        <taxon>Dikarya</taxon>
        <taxon>Ascomycota</taxon>
        <taxon>Pezizomycotina</taxon>
        <taxon>Leotiomycetes</taxon>
        <taxon>Helotiales</taxon>
        <taxon>Sclerotiniaceae</taxon>
        <taxon>Monilinia</taxon>
    </lineage>
</organism>
<feature type="compositionally biased region" description="Basic and acidic residues" evidence="1">
    <location>
        <begin position="154"/>
        <end position="163"/>
    </location>
</feature>
<feature type="compositionally biased region" description="Basic and acidic residues" evidence="1">
    <location>
        <begin position="180"/>
        <end position="191"/>
    </location>
</feature>
<dbReference type="EMBL" id="CP063405">
    <property type="protein sequence ID" value="QSZ29974.1"/>
    <property type="molecule type" value="Genomic_DNA"/>
</dbReference>
<gene>
    <name evidence="3" type="ORF">DSL72_004492</name>
</gene>
<evidence type="ECO:0000256" key="1">
    <source>
        <dbReference type="SAM" id="MobiDB-lite"/>
    </source>
</evidence>